<reference evidence="4" key="2">
    <citation type="journal article" date="2022" name="Res Sq">
        <title>Comparative Genomics Reveals Insights into the Divergent Evolution of Astigmatic Mites and Household Pest Adaptations.</title>
        <authorList>
            <person name="Xiong Q."/>
            <person name="Wan A.T.-Y."/>
            <person name="Liu X.-Y."/>
            <person name="Fung C.S.-H."/>
            <person name="Xiao X."/>
            <person name="Malainual N."/>
            <person name="Hou J."/>
            <person name="Wang L."/>
            <person name="Wang M."/>
            <person name="Yang K."/>
            <person name="Cui Y."/>
            <person name="Leung E."/>
            <person name="Nong W."/>
            <person name="Shin S.-K."/>
            <person name="Au S."/>
            <person name="Jeong K.Y."/>
            <person name="Chew F.T."/>
            <person name="Hui J."/>
            <person name="Leung T.F."/>
            <person name="Tungtrongchitr A."/>
            <person name="Zhong N."/>
            <person name="Liu Z."/>
            <person name="Tsui S."/>
        </authorList>
    </citation>
    <scope>NUCLEOTIDE SEQUENCE</scope>
    <source>
        <strain evidence="4">Derf</strain>
        <tissue evidence="4">Whole organism</tissue>
    </source>
</reference>
<protein>
    <submittedName>
        <fullName evidence="4">N6-adenosine-methyltransferase subunit mettl14, variant 2</fullName>
    </submittedName>
</protein>
<keyword evidence="3" id="KW-0732">Signal</keyword>
<dbReference type="AlphaFoldDB" id="A0A922HP19"/>
<organism evidence="4 5">
    <name type="scientific">Dermatophagoides farinae</name>
    <name type="common">American house dust mite</name>
    <dbReference type="NCBI Taxonomy" id="6954"/>
    <lineage>
        <taxon>Eukaryota</taxon>
        <taxon>Metazoa</taxon>
        <taxon>Ecdysozoa</taxon>
        <taxon>Arthropoda</taxon>
        <taxon>Chelicerata</taxon>
        <taxon>Arachnida</taxon>
        <taxon>Acari</taxon>
        <taxon>Acariformes</taxon>
        <taxon>Sarcoptiformes</taxon>
        <taxon>Astigmata</taxon>
        <taxon>Psoroptidia</taxon>
        <taxon>Analgoidea</taxon>
        <taxon>Pyroglyphidae</taxon>
        <taxon>Dermatophagoidinae</taxon>
        <taxon>Dermatophagoides</taxon>
    </lineage>
</organism>
<gene>
    <name evidence="4" type="primary">METTL14</name>
    <name evidence="4" type="ORF">DERF_012153</name>
</gene>
<keyword evidence="2" id="KW-0812">Transmembrane</keyword>
<feature type="chain" id="PRO_5037816744" evidence="3">
    <location>
        <begin position="26"/>
        <end position="460"/>
    </location>
</feature>
<evidence type="ECO:0000256" key="3">
    <source>
        <dbReference type="SAM" id="SignalP"/>
    </source>
</evidence>
<feature type="compositionally biased region" description="Low complexity" evidence="1">
    <location>
        <begin position="348"/>
        <end position="359"/>
    </location>
</feature>
<feature type="compositionally biased region" description="Low complexity" evidence="1">
    <location>
        <begin position="369"/>
        <end position="387"/>
    </location>
</feature>
<feature type="signal peptide" evidence="3">
    <location>
        <begin position="1"/>
        <end position="25"/>
    </location>
</feature>
<evidence type="ECO:0000256" key="1">
    <source>
        <dbReference type="SAM" id="MobiDB-lite"/>
    </source>
</evidence>
<name>A0A922HP19_DERFA</name>
<sequence>MVPLLKLGLTLVSLIIVELIAVVESNTTMVSFLAINYGTIIIPDEKCEQIVQKEIEILAIIVTKKKILILTSDYHVFDLSANFYDSTTNTVNLFQKSTLMSDKYPKLWLDSKFDSMKSTFKDVRFIIDHKNDIWLCFLTPFLAPNSGINYNVYNGEIVDGWHQQKHDAEIFISTDIDSYQYVVRTNEGIKFNMINTISKNSDNDDYYINKRFSTVCKYFDNADSKIYFKQFSPYENCENNGHFDVDWSIINGFVTDGFFHIVTTKGVLIFKEQIFHRQFTPFPVKQRSLQEFFLCSIPVPVYPTKSFFWLIAILIIILMLLFFIMFLIIMDGKSLKPPNKHRHHERISSSWKQKPSSSKRISKFSKESQQQQQDPPISSAFSSSCPSKNDSIQSFRMDSKNLKKIETISSRYLPTNQITSKQQQQQQSSFKIPSSFIIMYPKPKKNNNTVAYRKISKSRI</sequence>
<evidence type="ECO:0000313" key="4">
    <source>
        <dbReference type="EMBL" id="KAH9501297.1"/>
    </source>
</evidence>
<proteinExistence type="predicted"/>
<dbReference type="EMBL" id="ASGP02000006">
    <property type="protein sequence ID" value="KAH9501297.1"/>
    <property type="molecule type" value="Genomic_DNA"/>
</dbReference>
<accession>A0A922HP19</accession>
<comment type="caution">
    <text evidence="4">The sequence shown here is derived from an EMBL/GenBank/DDBJ whole genome shotgun (WGS) entry which is preliminary data.</text>
</comment>
<dbReference type="Proteomes" id="UP000790347">
    <property type="component" value="Unassembled WGS sequence"/>
</dbReference>
<keyword evidence="2" id="KW-0472">Membrane</keyword>
<evidence type="ECO:0000256" key="2">
    <source>
        <dbReference type="SAM" id="Phobius"/>
    </source>
</evidence>
<evidence type="ECO:0000313" key="5">
    <source>
        <dbReference type="Proteomes" id="UP000790347"/>
    </source>
</evidence>
<reference evidence="4" key="1">
    <citation type="submission" date="2013-05" db="EMBL/GenBank/DDBJ databases">
        <authorList>
            <person name="Yim A.K.Y."/>
            <person name="Chan T.F."/>
            <person name="Ji K.M."/>
            <person name="Liu X.Y."/>
            <person name="Zhou J.W."/>
            <person name="Li R.Q."/>
            <person name="Yang K.Y."/>
            <person name="Li J."/>
            <person name="Li M."/>
            <person name="Law P.T.W."/>
            <person name="Wu Y.L."/>
            <person name="Cai Z.L."/>
            <person name="Qin H."/>
            <person name="Bao Y."/>
            <person name="Leung R.K.K."/>
            <person name="Ng P.K.S."/>
            <person name="Zou J."/>
            <person name="Zhong X.J."/>
            <person name="Ran P.X."/>
            <person name="Zhong N.S."/>
            <person name="Liu Z.G."/>
            <person name="Tsui S.K.W."/>
        </authorList>
    </citation>
    <scope>NUCLEOTIDE SEQUENCE</scope>
    <source>
        <strain evidence="4">Derf</strain>
        <tissue evidence="4">Whole organism</tissue>
    </source>
</reference>
<feature type="transmembrane region" description="Helical" evidence="2">
    <location>
        <begin position="307"/>
        <end position="330"/>
    </location>
</feature>
<keyword evidence="2" id="KW-1133">Transmembrane helix</keyword>
<keyword evidence="5" id="KW-1185">Reference proteome</keyword>
<feature type="region of interest" description="Disordered" evidence="1">
    <location>
        <begin position="339"/>
        <end position="389"/>
    </location>
</feature>